<organism evidence="1 2">
    <name type="scientific">Candidatus Corynebacterium avicola</name>
    <dbReference type="NCBI Taxonomy" id="2838527"/>
    <lineage>
        <taxon>Bacteria</taxon>
        <taxon>Bacillati</taxon>
        <taxon>Actinomycetota</taxon>
        <taxon>Actinomycetes</taxon>
        <taxon>Mycobacteriales</taxon>
        <taxon>Corynebacteriaceae</taxon>
        <taxon>Corynebacterium</taxon>
    </lineage>
</organism>
<dbReference type="Proteomes" id="UP000824190">
    <property type="component" value="Unassembled WGS sequence"/>
</dbReference>
<sequence>MTPTTALSAPSGHSDGVLAAEPESLASAAAQLAGLADRLGVSSTGEGPAGGEPATLLAPVPQAAAFTAAMTRVRRDQASAMSGFTGFYRSSAESLSITAAALRRGEDAATARFSGMGTGEM</sequence>
<name>A0A9D1UL82_9CORY</name>
<dbReference type="EMBL" id="DXGC01000035">
    <property type="protein sequence ID" value="HIW90736.1"/>
    <property type="molecule type" value="Genomic_DNA"/>
</dbReference>
<gene>
    <name evidence="1" type="ORF">H9870_03615</name>
</gene>
<evidence type="ECO:0000313" key="2">
    <source>
        <dbReference type="Proteomes" id="UP000824190"/>
    </source>
</evidence>
<reference evidence="1" key="1">
    <citation type="journal article" date="2021" name="PeerJ">
        <title>Extensive microbial diversity within the chicken gut microbiome revealed by metagenomics and culture.</title>
        <authorList>
            <person name="Gilroy R."/>
            <person name="Ravi A."/>
            <person name="Getino M."/>
            <person name="Pursley I."/>
            <person name="Horton D.L."/>
            <person name="Alikhan N.F."/>
            <person name="Baker D."/>
            <person name="Gharbi K."/>
            <person name="Hall N."/>
            <person name="Watson M."/>
            <person name="Adriaenssens E.M."/>
            <person name="Foster-Nyarko E."/>
            <person name="Jarju S."/>
            <person name="Secka A."/>
            <person name="Antonio M."/>
            <person name="Oren A."/>
            <person name="Chaudhuri R.R."/>
            <person name="La Ragione R."/>
            <person name="Hildebrand F."/>
            <person name="Pallen M.J."/>
        </authorList>
    </citation>
    <scope>NUCLEOTIDE SEQUENCE</scope>
    <source>
        <strain evidence="1">CHK32-1732</strain>
    </source>
</reference>
<dbReference type="AlphaFoldDB" id="A0A9D1UL82"/>
<protein>
    <recommendedName>
        <fullName evidence="3">PE domain-containing protein</fullName>
    </recommendedName>
</protein>
<reference evidence="1" key="2">
    <citation type="submission" date="2021-04" db="EMBL/GenBank/DDBJ databases">
        <authorList>
            <person name="Gilroy R."/>
        </authorList>
    </citation>
    <scope>NUCLEOTIDE SEQUENCE</scope>
    <source>
        <strain evidence="1">CHK32-1732</strain>
    </source>
</reference>
<comment type="caution">
    <text evidence="1">The sequence shown here is derived from an EMBL/GenBank/DDBJ whole genome shotgun (WGS) entry which is preliminary data.</text>
</comment>
<evidence type="ECO:0000313" key="1">
    <source>
        <dbReference type="EMBL" id="HIW90736.1"/>
    </source>
</evidence>
<accession>A0A9D1UL82</accession>
<evidence type="ECO:0008006" key="3">
    <source>
        <dbReference type="Google" id="ProtNLM"/>
    </source>
</evidence>
<proteinExistence type="predicted"/>